<evidence type="ECO:0000313" key="1">
    <source>
        <dbReference type="EMBL" id="CAH3022396.1"/>
    </source>
</evidence>
<reference evidence="1 2" key="1">
    <citation type="submission" date="2022-05" db="EMBL/GenBank/DDBJ databases">
        <authorList>
            <consortium name="Genoscope - CEA"/>
            <person name="William W."/>
        </authorList>
    </citation>
    <scope>NUCLEOTIDE SEQUENCE [LARGE SCALE GENOMIC DNA]</scope>
</reference>
<dbReference type="EMBL" id="CALNXI010000217">
    <property type="protein sequence ID" value="CAH3022396.1"/>
    <property type="molecule type" value="Genomic_DNA"/>
</dbReference>
<name>A0ABN8M061_9CNID</name>
<gene>
    <name evidence="1" type="ORF">PEVE_00015230</name>
</gene>
<feature type="non-terminal residue" evidence="1">
    <location>
        <position position="1"/>
    </location>
</feature>
<organism evidence="1 2">
    <name type="scientific">Porites evermanni</name>
    <dbReference type="NCBI Taxonomy" id="104178"/>
    <lineage>
        <taxon>Eukaryota</taxon>
        <taxon>Metazoa</taxon>
        <taxon>Cnidaria</taxon>
        <taxon>Anthozoa</taxon>
        <taxon>Hexacorallia</taxon>
        <taxon>Scleractinia</taxon>
        <taxon>Fungiina</taxon>
        <taxon>Poritidae</taxon>
        <taxon>Porites</taxon>
    </lineage>
</organism>
<proteinExistence type="predicted"/>
<keyword evidence="2" id="KW-1185">Reference proteome</keyword>
<dbReference type="Proteomes" id="UP001159427">
    <property type="component" value="Unassembled WGS sequence"/>
</dbReference>
<comment type="caution">
    <text evidence="1">The sequence shown here is derived from an EMBL/GenBank/DDBJ whole genome shotgun (WGS) entry which is preliminary data.</text>
</comment>
<protein>
    <submittedName>
        <fullName evidence="1">Uncharacterized protein</fullName>
    </submittedName>
</protein>
<sequence length="82" mass="9366">PFAVPSYLRINQETSLHTLLPSFTIRLSIPLEKGTFQGTLLQRFLINSLPGHLKICNNPRHFYEEVKSFLLSRSSAHLGFLL</sequence>
<accession>A0ABN8M061</accession>
<evidence type="ECO:0000313" key="2">
    <source>
        <dbReference type="Proteomes" id="UP001159427"/>
    </source>
</evidence>